<dbReference type="InterPro" id="IPR052573">
    <property type="entry name" value="DnaJ_C_subfamily_28"/>
</dbReference>
<dbReference type="SUPFAM" id="SSF46565">
    <property type="entry name" value="Chaperone J-domain"/>
    <property type="match status" value="1"/>
</dbReference>
<name>A0A815P9U9_9BILA</name>
<dbReference type="PANTHER" id="PTHR39158">
    <property type="entry name" value="OS08G0560600 PROTEIN"/>
    <property type="match status" value="1"/>
</dbReference>
<keyword evidence="4" id="KW-1185">Reference proteome</keyword>
<gene>
    <name evidence="3" type="ORF">JXQ802_LOCUS37304</name>
    <name evidence="2" type="ORF">PYM288_LOCUS23939</name>
</gene>
<protein>
    <recommendedName>
        <fullName evidence="1">J domain-containing protein</fullName>
    </recommendedName>
</protein>
<evidence type="ECO:0000313" key="2">
    <source>
        <dbReference type="EMBL" id="CAF1183532.1"/>
    </source>
</evidence>
<dbReference type="PANTHER" id="PTHR39158:SF1">
    <property type="entry name" value="DNAJ HOMOLOG SUBFAMILY C MEMBER 28"/>
    <property type="match status" value="1"/>
</dbReference>
<dbReference type="InterPro" id="IPR036869">
    <property type="entry name" value="J_dom_sf"/>
</dbReference>
<dbReference type="Gene3D" id="1.10.287.110">
    <property type="entry name" value="DnaJ domain"/>
    <property type="match status" value="1"/>
</dbReference>
<dbReference type="InterPro" id="IPR018961">
    <property type="entry name" value="DnaJ_homolog_subfam-C_membr-28"/>
</dbReference>
<dbReference type="Proteomes" id="UP000663870">
    <property type="component" value="Unassembled WGS sequence"/>
</dbReference>
<dbReference type="AlphaFoldDB" id="A0A815P9U9"/>
<accession>A0A815P9U9</accession>
<evidence type="ECO:0000313" key="4">
    <source>
        <dbReference type="Proteomes" id="UP000663870"/>
    </source>
</evidence>
<evidence type="ECO:0000259" key="1">
    <source>
        <dbReference type="PROSITE" id="PS50076"/>
    </source>
</evidence>
<proteinExistence type="predicted"/>
<organism evidence="3 4">
    <name type="scientific">Rotaria sordida</name>
    <dbReference type="NCBI Taxonomy" id="392033"/>
    <lineage>
        <taxon>Eukaryota</taxon>
        <taxon>Metazoa</taxon>
        <taxon>Spiralia</taxon>
        <taxon>Gnathifera</taxon>
        <taxon>Rotifera</taxon>
        <taxon>Eurotatoria</taxon>
        <taxon>Bdelloidea</taxon>
        <taxon>Philodinida</taxon>
        <taxon>Philodinidae</taxon>
        <taxon>Rotaria</taxon>
    </lineage>
</organism>
<dbReference type="Pfam" id="PF09350">
    <property type="entry name" value="DJC28_CD"/>
    <property type="match status" value="1"/>
</dbReference>
<dbReference type="PROSITE" id="PS50076">
    <property type="entry name" value="DNAJ_2"/>
    <property type="match status" value="1"/>
</dbReference>
<feature type="domain" description="J" evidence="1">
    <location>
        <begin position="34"/>
        <end position="99"/>
    </location>
</feature>
<comment type="caution">
    <text evidence="3">The sequence shown here is derived from an EMBL/GenBank/DDBJ whole genome shotgun (WGS) entry which is preliminary data.</text>
</comment>
<sequence>MTIGFCRLCLLHLGITKRYITNISRASADRFIRQCHSILEVDLLCRDEAIIRKAYLEKVKQYHPNSSFQDNKADHVKFNQVQQTYETLLEALKSNDSLGYSSTFSMDDIYIKFDIRHAASQYQTHLEYGETFIHHLVENLIQESMSRGDFNNIRPSGKSLYEHNPHYVDFTTYKINEMLIDNGYMPEWVLLEKTISPNSLFDRDILTSLFPGNQSPTLTDISSSVDKWTDSAGELLVQLDNLSMLGQICDNVSRLPPKPSSINRSINEIKS</sequence>
<dbReference type="InterPro" id="IPR001623">
    <property type="entry name" value="DnaJ_domain"/>
</dbReference>
<dbReference type="Pfam" id="PF00226">
    <property type="entry name" value="DnaJ"/>
    <property type="match status" value="1"/>
</dbReference>
<dbReference type="EMBL" id="CAJNOL010001983">
    <property type="protein sequence ID" value="CAF1446084.1"/>
    <property type="molecule type" value="Genomic_DNA"/>
</dbReference>
<evidence type="ECO:0000313" key="3">
    <source>
        <dbReference type="EMBL" id="CAF1446084.1"/>
    </source>
</evidence>
<dbReference type="EMBL" id="CAJNOH010001160">
    <property type="protein sequence ID" value="CAF1183532.1"/>
    <property type="molecule type" value="Genomic_DNA"/>
</dbReference>
<dbReference type="CDD" id="cd06257">
    <property type="entry name" value="DnaJ"/>
    <property type="match status" value="1"/>
</dbReference>
<reference evidence="3" key="1">
    <citation type="submission" date="2021-02" db="EMBL/GenBank/DDBJ databases">
        <authorList>
            <person name="Nowell W R."/>
        </authorList>
    </citation>
    <scope>NUCLEOTIDE SEQUENCE</scope>
</reference>
<dbReference type="Proteomes" id="UP000663854">
    <property type="component" value="Unassembled WGS sequence"/>
</dbReference>
<dbReference type="SMART" id="SM00271">
    <property type="entry name" value="DnaJ"/>
    <property type="match status" value="1"/>
</dbReference>